<feature type="region of interest" description="Disordered" evidence="1">
    <location>
        <begin position="395"/>
        <end position="433"/>
    </location>
</feature>
<dbReference type="Gene3D" id="3.30.565.10">
    <property type="entry name" value="Histidine kinase-like ATPase, C-terminal domain"/>
    <property type="match status" value="1"/>
</dbReference>
<dbReference type="InterPro" id="IPR036890">
    <property type="entry name" value="HATPase_C_sf"/>
</dbReference>
<dbReference type="Pfam" id="PF13589">
    <property type="entry name" value="HATPase_c_3"/>
    <property type="match status" value="1"/>
</dbReference>
<accession>A0A150Y003</accession>
<dbReference type="SUPFAM" id="SSF55874">
    <property type="entry name" value="ATPase domain of HSP90 chaperone/DNA topoisomerase II/histidine kinase"/>
    <property type="match status" value="1"/>
</dbReference>
<dbReference type="RefSeq" id="WP_062300968.1">
    <property type="nucleotide sequence ID" value="NZ_LRPB01000023.1"/>
</dbReference>
<evidence type="ECO:0008006" key="4">
    <source>
        <dbReference type="Google" id="ProtNLM"/>
    </source>
</evidence>
<dbReference type="EMBL" id="LRPB01000023">
    <property type="protein sequence ID" value="KYG84185.1"/>
    <property type="molecule type" value="Genomic_DNA"/>
</dbReference>
<proteinExistence type="predicted"/>
<evidence type="ECO:0000313" key="3">
    <source>
        <dbReference type="Proteomes" id="UP000075663"/>
    </source>
</evidence>
<protein>
    <recommendedName>
        <fullName evidence="4">ATPase</fullName>
    </recommendedName>
</protein>
<evidence type="ECO:0000256" key="1">
    <source>
        <dbReference type="SAM" id="MobiDB-lite"/>
    </source>
</evidence>
<reference evidence="2 3" key="1">
    <citation type="submission" date="2016-01" db="EMBL/GenBank/DDBJ databases">
        <title>Genome sequencing of Roseivirga seohaensis SW-152.</title>
        <authorList>
            <person name="Selvaratnam C."/>
            <person name="Thevarajoo S."/>
            <person name="Goh K.M."/>
            <person name="Ee R."/>
            <person name="Chan K.-G."/>
            <person name="Chong C.S."/>
        </authorList>
    </citation>
    <scope>NUCLEOTIDE SEQUENCE [LARGE SCALE GENOMIC DNA]</scope>
    <source>
        <strain evidence="2 3">SW-152</strain>
    </source>
</reference>
<evidence type="ECO:0000313" key="2">
    <source>
        <dbReference type="EMBL" id="KYG84185.1"/>
    </source>
</evidence>
<dbReference type="PANTHER" id="PTHR23336:SF76">
    <property type="entry name" value="MORC S5 DOMAIN-CONTAINING PROTEIN"/>
    <property type="match status" value="1"/>
</dbReference>
<comment type="caution">
    <text evidence="2">The sequence shown here is derived from an EMBL/GenBank/DDBJ whole genome shotgun (WGS) entry which is preliminary data.</text>
</comment>
<organism evidence="2 3">
    <name type="scientific">Roseivirga seohaensis</name>
    <dbReference type="NCBI Taxonomy" id="1914963"/>
    <lineage>
        <taxon>Bacteria</taxon>
        <taxon>Pseudomonadati</taxon>
        <taxon>Bacteroidota</taxon>
        <taxon>Cytophagia</taxon>
        <taxon>Cytophagales</taxon>
        <taxon>Roseivirgaceae</taxon>
        <taxon>Roseivirga</taxon>
    </lineage>
</organism>
<name>A0A150Y003_9BACT</name>
<feature type="compositionally biased region" description="Basic and acidic residues" evidence="1">
    <location>
        <begin position="411"/>
        <end position="424"/>
    </location>
</feature>
<dbReference type="PANTHER" id="PTHR23336">
    <property type="entry name" value="ZINC FINGER CW-TYPE COILED-COIL DOMAIN PROTEIN 3"/>
    <property type="match status" value="1"/>
</dbReference>
<feature type="compositionally biased region" description="Basic and acidic residues" evidence="1">
    <location>
        <begin position="395"/>
        <end position="404"/>
    </location>
</feature>
<sequence>MISAENQIRFVSDSTALLSMRDSDFDAYSAIGEVIDNSIQADSKEIKIRVKAHKEARQRIGEFQVVDWIAFGDDGSGMNRDTLHRCLQLGFSSRYNDRSGIGRFGVGMTLGAINQCKKVEVYSKVKGGVWLYTLIDIDDITGTPAKMNSIPEPKESKIPEEFAALVNQEQGTLVIWSKYDKQPVSADSMVKEMDIWIGRTFRKFIWGEVDVNGSTNKLNIEINNVKVLALDPLHVKNERFPSDKSSYQTEPIVIDWPIPTEDGEIFKDLASNEIKIQLSLIDPSLRDYQGVGNAKETRDRFIDRNEGVSILRNGREVFYGEIPHWKPAFEEIDRWWGCEISFDPILDKVFAVKNIKRGAVPITTLKQSINEKIVPTIKTFREQVSEHWKKRKVEKAQEKLKEQSDNGTATGHEEAEGVAKKSETQKPQITPQTQTNANVLASQIHANETAEQQAAWATKFASQPYTIIDESWKSPEFIEIHPLGGSDVIKYNLKHPFVEELYSLVDQLQSSEADQELAMKLKSLIDLLIISYAKSESMFDKDREFKAERFFEDLKISWGQYLKSYLETWKSENY</sequence>
<gene>
    <name evidence="2" type="ORF">AWW67_03490</name>
</gene>
<dbReference type="GO" id="GO:0016887">
    <property type="term" value="F:ATP hydrolysis activity"/>
    <property type="evidence" value="ECO:0007669"/>
    <property type="project" value="InterPro"/>
</dbReference>
<dbReference type="STRING" id="1914963.AWW67_03490"/>
<dbReference type="Proteomes" id="UP000075663">
    <property type="component" value="Unassembled WGS sequence"/>
</dbReference>
<dbReference type="AlphaFoldDB" id="A0A150Y003"/>
<dbReference type="InterPro" id="IPR045261">
    <property type="entry name" value="MORC_ATPase"/>
</dbReference>